<feature type="compositionally biased region" description="Polar residues" evidence="5">
    <location>
        <begin position="200"/>
        <end position="216"/>
    </location>
</feature>
<dbReference type="EMBL" id="JAPMKX010000003">
    <property type="protein sequence ID" value="MCX7538559.1"/>
    <property type="molecule type" value="Genomic_DNA"/>
</dbReference>
<dbReference type="PANTHER" id="PTHR30055:SF238">
    <property type="entry name" value="MYCOFACTOCIN BIOSYNTHESIS TRANSCRIPTIONAL REGULATOR MFTR-RELATED"/>
    <property type="match status" value="1"/>
</dbReference>
<dbReference type="InterPro" id="IPR009057">
    <property type="entry name" value="Homeodomain-like_sf"/>
</dbReference>
<evidence type="ECO:0000313" key="8">
    <source>
        <dbReference type="Proteomes" id="UP001070238"/>
    </source>
</evidence>
<name>A0A9Q4CCV8_9CORY</name>
<dbReference type="GO" id="GO:0003700">
    <property type="term" value="F:DNA-binding transcription factor activity"/>
    <property type="evidence" value="ECO:0007669"/>
    <property type="project" value="TreeGrafter"/>
</dbReference>
<reference evidence="7" key="1">
    <citation type="submission" date="2022-11" db="EMBL/GenBank/DDBJ databases">
        <title>Corynebacterium sp. isolated from Penguins.</title>
        <authorList>
            <person name="Sedlar K."/>
            <person name="Svec P."/>
        </authorList>
    </citation>
    <scope>NUCLEOTIDE SEQUENCE</scope>
    <source>
        <strain evidence="7">P5875</strain>
    </source>
</reference>
<evidence type="ECO:0000256" key="4">
    <source>
        <dbReference type="PROSITE-ProRule" id="PRU00335"/>
    </source>
</evidence>
<dbReference type="InterPro" id="IPR050109">
    <property type="entry name" value="HTH-type_TetR-like_transc_reg"/>
</dbReference>
<accession>A0A9Q4CCV8</accession>
<gene>
    <name evidence="7" type="ORF">OS123_08420</name>
</gene>
<dbReference type="AlphaFoldDB" id="A0A9Q4CCV8"/>
<feature type="domain" description="HTH tetR-type" evidence="6">
    <location>
        <begin position="10"/>
        <end position="70"/>
    </location>
</feature>
<evidence type="ECO:0000256" key="2">
    <source>
        <dbReference type="ARBA" id="ARBA00023125"/>
    </source>
</evidence>
<feature type="region of interest" description="Disordered" evidence="5">
    <location>
        <begin position="198"/>
        <end position="224"/>
    </location>
</feature>
<dbReference type="Proteomes" id="UP001070238">
    <property type="component" value="Unassembled WGS sequence"/>
</dbReference>
<proteinExistence type="predicted"/>
<dbReference type="PROSITE" id="PS50977">
    <property type="entry name" value="HTH_TETR_2"/>
    <property type="match status" value="1"/>
</dbReference>
<evidence type="ECO:0000256" key="3">
    <source>
        <dbReference type="ARBA" id="ARBA00023163"/>
    </source>
</evidence>
<sequence length="224" mass="23854">MTGIRETKKATTRAALARCTAELAYEQGVEGMTVAAITAAAGVSQRTFHNYFDSREQALLTFIESSMEKLGAKLAVLAGESDPVTAVEQLVIDEVTSGTVGVDSFFALDRLTRALLSTNPADDGEHQLAALRDAVDRILTEQLGLTSFEEVVAVHAILHSGFVALIYHEFETRHGRAVDDPLSLIRRAFAVVRGGVDGTSAPSGGQALPSSLSTRPRTVDPSMP</sequence>
<evidence type="ECO:0000256" key="5">
    <source>
        <dbReference type="SAM" id="MobiDB-lite"/>
    </source>
</evidence>
<evidence type="ECO:0000259" key="6">
    <source>
        <dbReference type="PROSITE" id="PS50977"/>
    </source>
</evidence>
<dbReference type="GO" id="GO:0000976">
    <property type="term" value="F:transcription cis-regulatory region binding"/>
    <property type="evidence" value="ECO:0007669"/>
    <property type="project" value="TreeGrafter"/>
</dbReference>
<feature type="DNA-binding region" description="H-T-H motif" evidence="4">
    <location>
        <begin position="33"/>
        <end position="52"/>
    </location>
</feature>
<keyword evidence="1" id="KW-0805">Transcription regulation</keyword>
<dbReference type="Pfam" id="PF00440">
    <property type="entry name" value="TetR_N"/>
    <property type="match status" value="1"/>
</dbReference>
<dbReference type="SUPFAM" id="SSF46689">
    <property type="entry name" value="Homeodomain-like"/>
    <property type="match status" value="1"/>
</dbReference>
<dbReference type="Gene3D" id="1.10.357.10">
    <property type="entry name" value="Tetracycline Repressor, domain 2"/>
    <property type="match status" value="1"/>
</dbReference>
<dbReference type="PANTHER" id="PTHR30055">
    <property type="entry name" value="HTH-TYPE TRANSCRIPTIONAL REGULATOR RUTR"/>
    <property type="match status" value="1"/>
</dbReference>
<dbReference type="RefSeq" id="WP_248113480.1">
    <property type="nucleotide sequence ID" value="NZ_JALNJF010000003.1"/>
</dbReference>
<dbReference type="InterPro" id="IPR001647">
    <property type="entry name" value="HTH_TetR"/>
</dbReference>
<evidence type="ECO:0000313" key="7">
    <source>
        <dbReference type="EMBL" id="MCX7538559.1"/>
    </source>
</evidence>
<organism evidence="7 8">
    <name type="scientific">Corynebacterium antarcticum</name>
    <dbReference type="NCBI Taxonomy" id="2800405"/>
    <lineage>
        <taxon>Bacteria</taxon>
        <taxon>Bacillati</taxon>
        <taxon>Actinomycetota</taxon>
        <taxon>Actinomycetes</taxon>
        <taxon>Mycobacteriales</taxon>
        <taxon>Corynebacteriaceae</taxon>
        <taxon>Corynebacterium</taxon>
    </lineage>
</organism>
<evidence type="ECO:0000256" key="1">
    <source>
        <dbReference type="ARBA" id="ARBA00023015"/>
    </source>
</evidence>
<keyword evidence="2 4" id="KW-0238">DNA-binding</keyword>
<protein>
    <submittedName>
        <fullName evidence="7">TetR/AcrR family transcriptional regulator</fullName>
    </submittedName>
</protein>
<comment type="caution">
    <text evidence="7">The sequence shown here is derived from an EMBL/GenBank/DDBJ whole genome shotgun (WGS) entry which is preliminary data.</text>
</comment>
<keyword evidence="3" id="KW-0804">Transcription</keyword>